<gene>
    <name evidence="2" type="ORF">HDF16_001427</name>
</gene>
<dbReference type="Proteomes" id="UP000540989">
    <property type="component" value="Unassembled WGS sequence"/>
</dbReference>
<feature type="domain" description="Putative zinc-finger" evidence="1">
    <location>
        <begin position="10"/>
        <end position="36"/>
    </location>
</feature>
<evidence type="ECO:0000313" key="3">
    <source>
        <dbReference type="Proteomes" id="UP000540989"/>
    </source>
</evidence>
<sequence length="247" mass="26429">MMEHLSDSAMNGLADGELSPEKMAAATAHLASCSECTTDALARMMLKQTTAQAGRRYTLPDNLRARLGNTRDAQPAVGRGVWRQWAVAAALLVAFAGMGWWRLTPQKIEQGLATEITDQHVAAMAASAAPEVLSSDRHTVKPWFQGKIPFSFNVPEGLPEGTTLEGANLAYVGHRPAAQLIYSVGKHRASVFLMEKAGSEARDAAEVRASGFHIVDSHAAGLEIVAVSDVEMAKLRELVAAVDGVQR</sequence>
<organism evidence="2 3">
    <name type="scientific">Granulicella aggregans</name>
    <dbReference type="NCBI Taxonomy" id="474949"/>
    <lineage>
        <taxon>Bacteria</taxon>
        <taxon>Pseudomonadati</taxon>
        <taxon>Acidobacteriota</taxon>
        <taxon>Terriglobia</taxon>
        <taxon>Terriglobales</taxon>
        <taxon>Acidobacteriaceae</taxon>
        <taxon>Granulicella</taxon>
    </lineage>
</organism>
<accession>A0A7W7ZBJ4</accession>
<keyword evidence="3" id="KW-1185">Reference proteome</keyword>
<proteinExistence type="predicted"/>
<dbReference type="EMBL" id="JACHIP010000002">
    <property type="protein sequence ID" value="MBB5056742.1"/>
    <property type="molecule type" value="Genomic_DNA"/>
</dbReference>
<dbReference type="AlphaFoldDB" id="A0A7W7ZBJ4"/>
<evidence type="ECO:0000259" key="1">
    <source>
        <dbReference type="Pfam" id="PF13490"/>
    </source>
</evidence>
<evidence type="ECO:0000313" key="2">
    <source>
        <dbReference type="EMBL" id="MBB5056742.1"/>
    </source>
</evidence>
<protein>
    <submittedName>
        <fullName evidence="2">Anti-sigma factor RsiW</fullName>
    </submittedName>
</protein>
<reference evidence="2 3" key="1">
    <citation type="submission" date="2020-08" db="EMBL/GenBank/DDBJ databases">
        <title>Genomic Encyclopedia of Type Strains, Phase IV (KMG-V): Genome sequencing to study the core and pangenomes of soil and plant-associated prokaryotes.</title>
        <authorList>
            <person name="Whitman W."/>
        </authorList>
    </citation>
    <scope>NUCLEOTIDE SEQUENCE [LARGE SCALE GENOMIC DNA]</scope>
    <source>
        <strain evidence="2 3">M8UP14</strain>
    </source>
</reference>
<dbReference type="RefSeq" id="WP_184214888.1">
    <property type="nucleotide sequence ID" value="NZ_JACHIP010000002.1"/>
</dbReference>
<dbReference type="Pfam" id="PF13490">
    <property type="entry name" value="zf-HC2"/>
    <property type="match status" value="1"/>
</dbReference>
<dbReference type="InterPro" id="IPR027383">
    <property type="entry name" value="Znf_put"/>
</dbReference>
<comment type="caution">
    <text evidence="2">The sequence shown here is derived from an EMBL/GenBank/DDBJ whole genome shotgun (WGS) entry which is preliminary data.</text>
</comment>
<name>A0A7W7ZBJ4_9BACT</name>